<proteinExistence type="predicted"/>
<comment type="caution">
    <text evidence="2">The sequence shown here is derived from an EMBL/GenBank/DDBJ whole genome shotgun (WGS) entry which is preliminary data.</text>
</comment>
<feature type="non-terminal residue" evidence="2">
    <location>
        <position position="194"/>
    </location>
</feature>
<dbReference type="Pfam" id="PF13380">
    <property type="entry name" value="CoA_binding_2"/>
    <property type="match status" value="1"/>
</dbReference>
<evidence type="ECO:0000313" key="2">
    <source>
        <dbReference type="EMBL" id="GAH72108.1"/>
    </source>
</evidence>
<dbReference type="Gene3D" id="3.40.50.720">
    <property type="entry name" value="NAD(P)-binding Rossmann-like Domain"/>
    <property type="match status" value="1"/>
</dbReference>
<dbReference type="InterPro" id="IPR003781">
    <property type="entry name" value="CoA-bd"/>
</dbReference>
<reference evidence="2" key="1">
    <citation type="journal article" date="2014" name="Front. Microbiol.">
        <title>High frequency of phylogenetically diverse reductive dehalogenase-homologous genes in deep subseafloor sedimentary metagenomes.</title>
        <authorList>
            <person name="Kawai M."/>
            <person name="Futagami T."/>
            <person name="Toyoda A."/>
            <person name="Takaki Y."/>
            <person name="Nishi S."/>
            <person name="Hori S."/>
            <person name="Arai W."/>
            <person name="Tsubouchi T."/>
            <person name="Morono Y."/>
            <person name="Uchiyama I."/>
            <person name="Ito T."/>
            <person name="Fujiyama A."/>
            <person name="Inagaki F."/>
            <person name="Takami H."/>
        </authorList>
    </citation>
    <scope>NUCLEOTIDE SEQUENCE</scope>
    <source>
        <strain evidence="2">Expedition CK06-06</strain>
    </source>
</reference>
<feature type="domain" description="CoA-binding" evidence="1">
    <location>
        <begin position="6"/>
        <end position="101"/>
    </location>
</feature>
<dbReference type="InterPro" id="IPR016102">
    <property type="entry name" value="Succinyl-CoA_synth-like"/>
</dbReference>
<dbReference type="Pfam" id="PF13607">
    <property type="entry name" value="Succ_CoA_lig"/>
    <property type="match status" value="1"/>
</dbReference>
<dbReference type="InterPro" id="IPR032875">
    <property type="entry name" value="Succ_CoA_lig_flav_dom"/>
</dbReference>
<dbReference type="EMBL" id="BARU01027251">
    <property type="protein sequence ID" value="GAH72108.1"/>
    <property type="molecule type" value="Genomic_DNA"/>
</dbReference>
<name>X1JQN2_9ZZZZ</name>
<dbReference type="PANTHER" id="PTHR42793:SF1">
    <property type="entry name" value="PEPTIDYL-LYSINE N-ACETYLTRANSFERASE PATZ"/>
    <property type="match status" value="1"/>
</dbReference>
<gene>
    <name evidence="2" type="ORF">S03H2_43648</name>
</gene>
<dbReference type="PANTHER" id="PTHR42793">
    <property type="entry name" value="COA BINDING DOMAIN CONTAINING PROTEIN"/>
    <property type="match status" value="1"/>
</dbReference>
<protein>
    <recommendedName>
        <fullName evidence="1">CoA-binding domain-containing protein</fullName>
    </recommendedName>
</protein>
<dbReference type="InterPro" id="IPR036291">
    <property type="entry name" value="NAD(P)-bd_dom_sf"/>
</dbReference>
<accession>X1JQN2</accession>
<dbReference type="Gene3D" id="3.40.50.261">
    <property type="entry name" value="Succinyl-CoA synthetase domains"/>
    <property type="match status" value="1"/>
</dbReference>
<dbReference type="SUPFAM" id="SSF51735">
    <property type="entry name" value="NAD(P)-binding Rossmann-fold domains"/>
    <property type="match status" value="1"/>
</dbReference>
<dbReference type="AlphaFoldDB" id="X1JQN2"/>
<dbReference type="SUPFAM" id="SSF52210">
    <property type="entry name" value="Succinyl-CoA synthetase domains"/>
    <property type="match status" value="1"/>
</dbReference>
<organism evidence="2">
    <name type="scientific">marine sediment metagenome</name>
    <dbReference type="NCBI Taxonomy" id="412755"/>
    <lineage>
        <taxon>unclassified sequences</taxon>
        <taxon>metagenomes</taxon>
        <taxon>ecological metagenomes</taxon>
    </lineage>
</organism>
<dbReference type="SMART" id="SM00881">
    <property type="entry name" value="CoA_binding"/>
    <property type="match status" value="1"/>
</dbReference>
<sequence length="194" mass="20898">MDLEKLFKPKSMAVVGISKRNPLSPGRIVLLKNEFEMNVEVFGVYPTGGDIEGIQLYERLDKLPKIPDLLVIAVGPDDTLGYIKDCADLGIPSSVIISGGFAEIGGKGKKRQQILEKIAFENDIAVLGPNCLGVYAAPLVDTIFLPTERITRPPKGSVALISQSGGVLVDQFFNKFKERNIGVSTAVSIGNRAV</sequence>
<evidence type="ECO:0000259" key="1">
    <source>
        <dbReference type="SMART" id="SM00881"/>
    </source>
</evidence>